<reference evidence="2" key="1">
    <citation type="submission" date="2021-01" db="EMBL/GenBank/DDBJ databases">
        <title>Whole genome shotgun sequence of Dactylosporangium siamense NBRC 106093.</title>
        <authorList>
            <person name="Komaki H."/>
            <person name="Tamura T."/>
        </authorList>
    </citation>
    <scope>NUCLEOTIDE SEQUENCE</scope>
    <source>
        <strain evidence="2">NBRC 106093</strain>
    </source>
</reference>
<evidence type="ECO:0000313" key="3">
    <source>
        <dbReference type="Proteomes" id="UP000660611"/>
    </source>
</evidence>
<evidence type="ECO:0008006" key="4">
    <source>
        <dbReference type="Google" id="ProtNLM"/>
    </source>
</evidence>
<feature type="compositionally biased region" description="Basic and acidic residues" evidence="1">
    <location>
        <begin position="22"/>
        <end position="32"/>
    </location>
</feature>
<feature type="region of interest" description="Disordered" evidence="1">
    <location>
        <begin position="1"/>
        <end position="38"/>
    </location>
</feature>
<sequence>MTDKGTEPGKPQPGKPQPGKPQPEKPKPEKPKPGKTTDPFYTEVARIALAVGERHGFVLGGGFAWLMSGLVSRPTEDVDLFTDTDGGAGRAADAVCQALRHAGYSVAEEEADDLLDLFAGFDQREFTVGDGARTVRLTLSRLDRTESPVMMDVGPVMHRDDLIATKVAALVNRREVRDYIDVAAALQHYDVEQLLELARRQDPGLEDDDVHAAGRYLDRLDDGRFAYYGLTPERVSELRQRLRAWPR</sequence>
<dbReference type="Proteomes" id="UP000660611">
    <property type="component" value="Unassembled WGS sequence"/>
</dbReference>
<evidence type="ECO:0000256" key="1">
    <source>
        <dbReference type="SAM" id="MobiDB-lite"/>
    </source>
</evidence>
<feature type="compositionally biased region" description="Pro residues" evidence="1">
    <location>
        <begin position="10"/>
        <end position="21"/>
    </location>
</feature>
<evidence type="ECO:0000313" key="2">
    <source>
        <dbReference type="EMBL" id="GIG51581.1"/>
    </source>
</evidence>
<dbReference type="Pfam" id="PF08843">
    <property type="entry name" value="AbiEii"/>
    <property type="match status" value="1"/>
</dbReference>
<dbReference type="EMBL" id="BONQ01000156">
    <property type="protein sequence ID" value="GIG51581.1"/>
    <property type="molecule type" value="Genomic_DNA"/>
</dbReference>
<gene>
    <name evidence="2" type="ORF">Dsi01nite_096220</name>
</gene>
<keyword evidence="3" id="KW-1185">Reference proteome</keyword>
<name>A0A919UGQ9_9ACTN</name>
<dbReference type="AlphaFoldDB" id="A0A919UGQ9"/>
<proteinExistence type="predicted"/>
<protein>
    <recommendedName>
        <fullName evidence="4">Nucleotidyl transferase AbiEii/AbiGii toxin family protein</fullName>
    </recommendedName>
</protein>
<accession>A0A919UGQ9</accession>
<organism evidence="2 3">
    <name type="scientific">Dactylosporangium siamense</name>
    <dbReference type="NCBI Taxonomy" id="685454"/>
    <lineage>
        <taxon>Bacteria</taxon>
        <taxon>Bacillati</taxon>
        <taxon>Actinomycetota</taxon>
        <taxon>Actinomycetes</taxon>
        <taxon>Micromonosporales</taxon>
        <taxon>Micromonosporaceae</taxon>
        <taxon>Dactylosporangium</taxon>
    </lineage>
</organism>
<comment type="caution">
    <text evidence="2">The sequence shown here is derived from an EMBL/GenBank/DDBJ whole genome shotgun (WGS) entry which is preliminary data.</text>
</comment>
<dbReference type="InterPro" id="IPR014942">
    <property type="entry name" value="AbiEii"/>
</dbReference>